<keyword evidence="12" id="KW-1185">Reference proteome</keyword>
<evidence type="ECO:0000256" key="1">
    <source>
        <dbReference type="ARBA" id="ARBA00000189"/>
    </source>
</evidence>
<reference evidence="11 12" key="1">
    <citation type="journal article" date="2019" name="Nat. Plants">
        <title>Stout camphor tree genome fills gaps in understanding of flowering plant genome evolution.</title>
        <authorList>
            <person name="Chaw S.M."/>
            <person name="Liu Y.C."/>
            <person name="Wu Y.W."/>
            <person name="Wang H.Y."/>
            <person name="Lin C.I."/>
            <person name="Wu C.S."/>
            <person name="Ke H.M."/>
            <person name="Chang L.Y."/>
            <person name="Hsu C.Y."/>
            <person name="Yang H.T."/>
            <person name="Sudianto E."/>
            <person name="Hsu M.H."/>
            <person name="Wu K.P."/>
            <person name="Wang L.N."/>
            <person name="Leebens-Mack J.H."/>
            <person name="Tsai I.J."/>
        </authorList>
    </citation>
    <scope>NUCLEOTIDE SEQUENCE [LARGE SCALE GENOMIC DNA]</scope>
    <source>
        <strain evidence="12">cv. Chaw 1501</strain>
        <tissue evidence="11">Young leaves</tissue>
    </source>
</reference>
<evidence type="ECO:0000256" key="3">
    <source>
        <dbReference type="ARBA" id="ARBA00022559"/>
    </source>
</evidence>
<dbReference type="InterPro" id="IPR000823">
    <property type="entry name" value="Peroxidase_pln"/>
</dbReference>
<evidence type="ECO:0000256" key="7">
    <source>
        <dbReference type="ARBA" id="ARBA00023004"/>
    </source>
</evidence>
<evidence type="ECO:0000313" key="11">
    <source>
        <dbReference type="EMBL" id="RWR89900.1"/>
    </source>
</evidence>
<dbReference type="OrthoDB" id="2113341at2759"/>
<evidence type="ECO:0000256" key="4">
    <source>
        <dbReference type="ARBA" id="ARBA00022617"/>
    </source>
</evidence>
<comment type="caution">
    <text evidence="11">The sequence shown here is derived from an EMBL/GenBank/DDBJ whole genome shotgun (WGS) entry which is preliminary data.</text>
</comment>
<protein>
    <submittedName>
        <fullName evidence="11">Cationic peroxidase 2</fullName>
    </submittedName>
</protein>
<dbReference type="Pfam" id="PF00141">
    <property type="entry name" value="peroxidase"/>
    <property type="match status" value="1"/>
</dbReference>
<dbReference type="GO" id="GO:0046872">
    <property type="term" value="F:metal ion binding"/>
    <property type="evidence" value="ECO:0007669"/>
    <property type="project" value="UniProtKB-KW"/>
</dbReference>
<dbReference type="GO" id="GO:0006979">
    <property type="term" value="P:response to oxidative stress"/>
    <property type="evidence" value="ECO:0007669"/>
    <property type="project" value="InterPro"/>
</dbReference>
<gene>
    <name evidence="11" type="ORF">CKAN_01897200</name>
</gene>
<dbReference type="PROSITE" id="PS50873">
    <property type="entry name" value="PEROXIDASE_4"/>
    <property type="match status" value="1"/>
</dbReference>
<keyword evidence="5 8" id="KW-0479">Metal-binding</keyword>
<dbReference type="InterPro" id="IPR002016">
    <property type="entry name" value="Haem_peroxidase"/>
</dbReference>
<sequence length="109" mass="12006">MCRRRSQHSRPGHPQVQALCLANSDGSKRVALDTGSGGSFDVSYFTSFKNGRGVLESDQKLWTDASKSTYVQRYSGRVGGLQGLRFNVEFVGKPNSNYDGSKTQDNKLI</sequence>
<keyword evidence="3 11" id="KW-0575">Peroxidase</keyword>
<dbReference type="SUPFAM" id="SSF48113">
    <property type="entry name" value="Heme-dependent peroxidases"/>
    <property type="match status" value="1"/>
</dbReference>
<evidence type="ECO:0000256" key="9">
    <source>
        <dbReference type="RuleBase" id="RU004241"/>
    </source>
</evidence>
<feature type="binding site" evidence="8">
    <location>
        <position position="33"/>
    </location>
    <ligand>
        <name>Ca(2+)</name>
        <dbReference type="ChEBI" id="CHEBI:29108"/>
        <label>2</label>
    </ligand>
</feature>
<keyword evidence="6" id="KW-0560">Oxidoreductase</keyword>
<dbReference type="STRING" id="337451.A0A3S4PFW5"/>
<accession>A0A3S4PFW5</accession>
<evidence type="ECO:0000256" key="5">
    <source>
        <dbReference type="ARBA" id="ARBA00022723"/>
    </source>
</evidence>
<name>A0A3S4PFW5_9MAGN</name>
<comment type="catalytic activity">
    <reaction evidence="1">
        <text>2 a phenolic donor + H2O2 = 2 a phenolic radical donor + 2 H2O</text>
        <dbReference type="Rhea" id="RHEA:56136"/>
        <dbReference type="ChEBI" id="CHEBI:15377"/>
        <dbReference type="ChEBI" id="CHEBI:16240"/>
        <dbReference type="ChEBI" id="CHEBI:139520"/>
        <dbReference type="ChEBI" id="CHEBI:139521"/>
        <dbReference type="EC" id="1.11.1.7"/>
    </reaction>
</comment>
<comment type="cofactor">
    <cofactor evidence="8">
        <name>Ca(2+)</name>
        <dbReference type="ChEBI" id="CHEBI:29108"/>
    </cofactor>
    <text evidence="8">Binds 2 calcium ions per subunit.</text>
</comment>
<evidence type="ECO:0000256" key="2">
    <source>
        <dbReference type="ARBA" id="ARBA00001970"/>
    </source>
</evidence>
<dbReference type="AlphaFoldDB" id="A0A3S4PFW5"/>
<dbReference type="GO" id="GO:0020037">
    <property type="term" value="F:heme binding"/>
    <property type="evidence" value="ECO:0007669"/>
    <property type="project" value="InterPro"/>
</dbReference>
<feature type="domain" description="Plant heme peroxidase family profile" evidence="10">
    <location>
        <begin position="1"/>
        <end position="75"/>
    </location>
</feature>
<keyword evidence="7" id="KW-0408">Iron</keyword>
<evidence type="ECO:0000256" key="8">
    <source>
        <dbReference type="PIRSR" id="PIRSR600823-3"/>
    </source>
</evidence>
<dbReference type="GO" id="GO:0140825">
    <property type="term" value="F:lactoperoxidase activity"/>
    <property type="evidence" value="ECO:0007669"/>
    <property type="project" value="UniProtKB-EC"/>
</dbReference>
<organism evidence="11 12">
    <name type="scientific">Cinnamomum micranthum f. kanehirae</name>
    <dbReference type="NCBI Taxonomy" id="337451"/>
    <lineage>
        <taxon>Eukaryota</taxon>
        <taxon>Viridiplantae</taxon>
        <taxon>Streptophyta</taxon>
        <taxon>Embryophyta</taxon>
        <taxon>Tracheophyta</taxon>
        <taxon>Spermatophyta</taxon>
        <taxon>Magnoliopsida</taxon>
        <taxon>Magnoliidae</taxon>
        <taxon>Laurales</taxon>
        <taxon>Lauraceae</taxon>
        <taxon>Cinnamomum</taxon>
    </lineage>
</organism>
<comment type="cofactor">
    <cofactor evidence="2">
        <name>heme b</name>
        <dbReference type="ChEBI" id="CHEBI:60344"/>
    </cofactor>
</comment>
<proteinExistence type="inferred from homology"/>
<evidence type="ECO:0000259" key="10">
    <source>
        <dbReference type="PROSITE" id="PS50873"/>
    </source>
</evidence>
<evidence type="ECO:0000313" key="12">
    <source>
        <dbReference type="Proteomes" id="UP000283530"/>
    </source>
</evidence>
<dbReference type="Gene3D" id="1.10.420.10">
    <property type="entry name" value="Peroxidase, domain 2"/>
    <property type="match status" value="1"/>
</dbReference>
<dbReference type="EMBL" id="QPKB01000008">
    <property type="protein sequence ID" value="RWR89900.1"/>
    <property type="molecule type" value="Genomic_DNA"/>
</dbReference>
<feature type="binding site" evidence="8">
    <location>
        <position position="41"/>
    </location>
    <ligand>
        <name>Ca(2+)</name>
        <dbReference type="ChEBI" id="CHEBI:29108"/>
        <label>2</label>
    </ligand>
</feature>
<dbReference type="Proteomes" id="UP000283530">
    <property type="component" value="Unassembled WGS sequence"/>
</dbReference>
<evidence type="ECO:0000256" key="6">
    <source>
        <dbReference type="ARBA" id="ARBA00023002"/>
    </source>
</evidence>
<dbReference type="PRINTS" id="PR00461">
    <property type="entry name" value="PLPEROXIDASE"/>
</dbReference>
<comment type="similarity">
    <text evidence="9">Belongs to the peroxidase family.</text>
</comment>
<keyword evidence="8" id="KW-0106">Calcium</keyword>
<dbReference type="InterPro" id="IPR010255">
    <property type="entry name" value="Haem_peroxidase_sf"/>
</dbReference>
<keyword evidence="4" id="KW-0349">Heme</keyword>